<dbReference type="EMBL" id="KZ824935">
    <property type="protein sequence ID" value="RAH74557.1"/>
    <property type="molecule type" value="Genomic_DNA"/>
</dbReference>
<sequence length="98" mass="10687">MPKQCSDMLPIRRGATMLCQVSNFSSRARDGCSWCFRGSGLPSNLRGVGPVRGKEKKHVGAPDLFPNCLLWKWCIISGSVFHASCFMLHASCLISSPG</sequence>
<reference evidence="1" key="1">
    <citation type="submission" date="2018-02" db="EMBL/GenBank/DDBJ databases">
        <title>The genomes of Aspergillus section Nigri reveals drivers in fungal speciation.</title>
        <authorList>
            <consortium name="DOE Joint Genome Institute"/>
            <person name="Vesth T.C."/>
            <person name="Nybo J."/>
            <person name="Theobald S."/>
            <person name="Brandl J."/>
            <person name="Frisvad J.C."/>
            <person name="Nielsen K.F."/>
            <person name="Lyhne E.K."/>
            <person name="Kogle M.E."/>
            <person name="Kuo A."/>
            <person name="Riley R."/>
            <person name="Clum A."/>
            <person name="Nolan M."/>
            <person name="Lipzen A."/>
            <person name="Salamov A."/>
            <person name="Henrissat B."/>
            <person name="Wiebenga A."/>
            <person name="De vries R.P."/>
            <person name="Grigoriev I.V."/>
            <person name="Mortensen U.H."/>
            <person name="Andersen M.R."/>
            <person name="Baker S.E."/>
        </authorList>
    </citation>
    <scope>NUCLEOTIDE SEQUENCE</scope>
    <source>
        <strain evidence="1">CBS 121060</strain>
    </source>
</reference>
<organism evidence="1 2">
    <name type="scientific">Aspergillus aculeatinus CBS 121060</name>
    <dbReference type="NCBI Taxonomy" id="1448322"/>
    <lineage>
        <taxon>Eukaryota</taxon>
        <taxon>Fungi</taxon>
        <taxon>Dikarya</taxon>
        <taxon>Ascomycota</taxon>
        <taxon>Pezizomycotina</taxon>
        <taxon>Eurotiomycetes</taxon>
        <taxon>Eurotiomycetidae</taxon>
        <taxon>Eurotiales</taxon>
        <taxon>Aspergillaceae</taxon>
        <taxon>Aspergillus</taxon>
        <taxon>Aspergillus subgen. Circumdati</taxon>
    </lineage>
</organism>
<name>A0ACD1HLK1_9EURO</name>
<protein>
    <submittedName>
        <fullName evidence="1">Uncharacterized protein</fullName>
    </submittedName>
</protein>
<evidence type="ECO:0000313" key="1">
    <source>
        <dbReference type="EMBL" id="RAH74557.1"/>
    </source>
</evidence>
<gene>
    <name evidence="1" type="ORF">BO66DRAFT_110026</name>
</gene>
<dbReference type="Proteomes" id="UP000249661">
    <property type="component" value="Unassembled WGS sequence"/>
</dbReference>
<keyword evidence="2" id="KW-1185">Reference proteome</keyword>
<proteinExistence type="predicted"/>
<accession>A0ACD1HLK1</accession>
<evidence type="ECO:0000313" key="2">
    <source>
        <dbReference type="Proteomes" id="UP000249661"/>
    </source>
</evidence>